<evidence type="ECO:0000313" key="1">
    <source>
        <dbReference type="EMBL" id="NMH95724.1"/>
    </source>
</evidence>
<protein>
    <recommendedName>
        <fullName evidence="3">DUF3558 domain-containing protein</fullName>
    </recommendedName>
</protein>
<name>A0ABX1S2C6_9PSEU</name>
<sequence>MTDPRCPIPSRATLPRGVLVLVVLLLALAGCGGTAAPQAAGVNPGAGVPEIPEIPQVPGVPAEPPIDVCRLLTSEEVTAVIGAHNGGRLDPGIGAGSCYWRNDETYSSITVRIGRAGTAPGDRLPEPGDYGPTEPGPAGIRFAPNNVAEFAVDGRACDLQVVTDVMTDADRPTAARMIGLVRDRL</sequence>
<accession>A0ABX1S2C6</accession>
<keyword evidence="2" id="KW-1185">Reference proteome</keyword>
<evidence type="ECO:0000313" key="2">
    <source>
        <dbReference type="Proteomes" id="UP000820669"/>
    </source>
</evidence>
<gene>
    <name evidence="1" type="ORF">HF526_00045</name>
</gene>
<dbReference type="Proteomes" id="UP000820669">
    <property type="component" value="Unassembled WGS sequence"/>
</dbReference>
<dbReference type="RefSeq" id="WP_169379107.1">
    <property type="nucleotide sequence ID" value="NZ_JAAXLA010000001.1"/>
</dbReference>
<reference evidence="1 2" key="1">
    <citation type="submission" date="2020-04" db="EMBL/GenBank/DDBJ databases">
        <authorList>
            <person name="Klaysubun C."/>
            <person name="Duangmal K."/>
            <person name="Lipun K."/>
        </authorList>
    </citation>
    <scope>NUCLEOTIDE SEQUENCE [LARGE SCALE GENOMIC DNA]</scope>
    <source>
        <strain evidence="1 2">K10HN5</strain>
    </source>
</reference>
<dbReference type="PROSITE" id="PS51257">
    <property type="entry name" value="PROKAR_LIPOPROTEIN"/>
    <property type="match status" value="1"/>
</dbReference>
<organism evidence="1 2">
    <name type="scientific">Pseudonocardia acidicola</name>
    <dbReference type="NCBI Taxonomy" id="2724939"/>
    <lineage>
        <taxon>Bacteria</taxon>
        <taxon>Bacillati</taxon>
        <taxon>Actinomycetota</taxon>
        <taxon>Actinomycetes</taxon>
        <taxon>Pseudonocardiales</taxon>
        <taxon>Pseudonocardiaceae</taxon>
        <taxon>Pseudonocardia</taxon>
    </lineage>
</organism>
<dbReference type="EMBL" id="JAAXLA010000001">
    <property type="protein sequence ID" value="NMH95724.1"/>
    <property type="molecule type" value="Genomic_DNA"/>
</dbReference>
<evidence type="ECO:0008006" key="3">
    <source>
        <dbReference type="Google" id="ProtNLM"/>
    </source>
</evidence>
<proteinExistence type="predicted"/>
<comment type="caution">
    <text evidence="1">The sequence shown here is derived from an EMBL/GenBank/DDBJ whole genome shotgun (WGS) entry which is preliminary data.</text>
</comment>